<gene>
    <name evidence="1" type="ORF">POCTA_138.1.T1040013</name>
</gene>
<reference evidence="1" key="1">
    <citation type="submission" date="2021-01" db="EMBL/GenBank/DDBJ databases">
        <authorList>
            <consortium name="Genoscope - CEA"/>
            <person name="William W."/>
        </authorList>
    </citation>
    <scope>NUCLEOTIDE SEQUENCE</scope>
</reference>
<dbReference type="Proteomes" id="UP000683925">
    <property type="component" value="Unassembled WGS sequence"/>
</dbReference>
<accession>A0A8S1WTT8</accession>
<comment type="caution">
    <text evidence="1">The sequence shown here is derived from an EMBL/GenBank/DDBJ whole genome shotgun (WGS) entry which is preliminary data.</text>
</comment>
<evidence type="ECO:0000313" key="2">
    <source>
        <dbReference type="Proteomes" id="UP000683925"/>
    </source>
</evidence>
<dbReference type="OrthoDB" id="304609at2759"/>
<proteinExistence type="predicted"/>
<protein>
    <submittedName>
        <fullName evidence="1">Uncharacterized protein</fullName>
    </submittedName>
</protein>
<organism evidence="1 2">
    <name type="scientific">Paramecium octaurelia</name>
    <dbReference type="NCBI Taxonomy" id="43137"/>
    <lineage>
        <taxon>Eukaryota</taxon>
        <taxon>Sar</taxon>
        <taxon>Alveolata</taxon>
        <taxon>Ciliophora</taxon>
        <taxon>Intramacronucleata</taxon>
        <taxon>Oligohymenophorea</taxon>
        <taxon>Peniculida</taxon>
        <taxon>Parameciidae</taxon>
        <taxon>Paramecium</taxon>
    </lineage>
</organism>
<evidence type="ECO:0000313" key="1">
    <source>
        <dbReference type="EMBL" id="CAD8193193.1"/>
    </source>
</evidence>
<dbReference type="EMBL" id="CAJJDP010000104">
    <property type="protein sequence ID" value="CAD8193193.1"/>
    <property type="molecule type" value="Genomic_DNA"/>
</dbReference>
<dbReference type="AlphaFoldDB" id="A0A8S1WTT8"/>
<dbReference type="OMA" id="SHITIKE"/>
<keyword evidence="2" id="KW-1185">Reference proteome</keyword>
<name>A0A8S1WTT8_PAROT</name>
<sequence>MMKKIEISMVNPKLNLQFNFVFDLLNILYLCFTQYIHANHKFEYGFVNHLNYQENANLILHLSKAPFREEEYQITFLSNSLKYPSCTIKTQTQRRIKNLILKRHSPKDIHQISLVLALLVKIVCKSPKYYFRVEFNWFAFNDESVQVISNLNISNPQTSCTHPYQKNCKINLAISNFESYYASGSQFNNLTVQQYIILGRPQSFIRKHYSNCFKPDGYSQVFDFPSSWAKQNWYLNFLGFKHDETDENIRFMTNITYYPEITVGIYPFNQSLLNHFCINDPYFDLEIFKGDIQSRFFYQKNQIDSHITIKEVNYSQNQNILEQITIATEIESIQIIFYWKCIDKELLKLTIFCLEEQCSSIKIKCNVKKIKTLRLQAKFQFNQISEQYIKIAKTSALIEATQILVFNNNPFEQVLLKVEVLSFFQFINNTDNYLKLHKFKTAIQ</sequence>